<name>T1DNK7_ANOAQ</name>
<feature type="compositionally biased region" description="Polar residues" evidence="1">
    <location>
        <begin position="81"/>
        <end position="98"/>
    </location>
</feature>
<feature type="compositionally biased region" description="Acidic residues" evidence="1">
    <location>
        <begin position="106"/>
        <end position="116"/>
    </location>
</feature>
<sequence length="116" mass="12079">MATADFTVLLLLQSKAVDPRANETRLLGGLLQLFASSCDSTFHACSAVTPFRAEGGSTVRYNDGCIWVRCVSRATCPLNHNQNATGEAGTSSPASPACSNHLADVNSDDGDGEMSG</sequence>
<organism evidence="2">
    <name type="scientific">Anopheles aquasalis</name>
    <name type="common">Malaria mosquito</name>
    <dbReference type="NCBI Taxonomy" id="42839"/>
    <lineage>
        <taxon>Eukaryota</taxon>
        <taxon>Metazoa</taxon>
        <taxon>Ecdysozoa</taxon>
        <taxon>Arthropoda</taxon>
        <taxon>Hexapoda</taxon>
        <taxon>Insecta</taxon>
        <taxon>Pterygota</taxon>
        <taxon>Neoptera</taxon>
        <taxon>Endopterygota</taxon>
        <taxon>Diptera</taxon>
        <taxon>Nematocera</taxon>
        <taxon>Culicoidea</taxon>
        <taxon>Culicidae</taxon>
        <taxon>Anophelinae</taxon>
        <taxon>Anopheles</taxon>
    </lineage>
</organism>
<dbReference type="AlphaFoldDB" id="T1DNK7"/>
<proteinExistence type="evidence at transcript level"/>
<dbReference type="EMBL" id="GAMD01002775">
    <property type="protein sequence ID" value="JAA98815.1"/>
    <property type="molecule type" value="mRNA"/>
</dbReference>
<protein>
    <submittedName>
        <fullName evidence="2">Putative secreted protein</fullName>
    </submittedName>
</protein>
<evidence type="ECO:0000313" key="2">
    <source>
        <dbReference type="EMBL" id="JAA98815.1"/>
    </source>
</evidence>
<evidence type="ECO:0000256" key="1">
    <source>
        <dbReference type="SAM" id="MobiDB-lite"/>
    </source>
</evidence>
<reference evidence="2" key="1">
    <citation type="submission" date="2013-07" db="EMBL/GenBank/DDBJ databases">
        <title>Transcriptome sequencing and developmental regulation of gene expression in Anopheles aquasalis.</title>
        <authorList>
            <consortium name="Brazilian Malaria Network (MCT/CNPq/MS/SCTIE/DECIT/PRONEX 555648/2009-5) and Research Network on Bioactive Molecules from Arthropod Vectors (NAP-MOBIARVE"/>
            <consortium name="University of Sao Paulo)"/>
            <person name="Marinotti O."/>
            <person name="Ribeiro J.M.C."/>
            <person name="Costa-da-Silva A.L."/>
            <person name="Silva M.C.P."/>
            <person name="Lopes A.R."/>
            <person name="Barros M.S."/>
            <person name="Sa-Nunes A."/>
            <person name="Konjin B.B."/>
            <person name="Carvalho E."/>
            <person name="Suesdek L."/>
            <person name="Silva-Neto M.A.C."/>
            <person name="Capurro M.L."/>
        </authorList>
    </citation>
    <scope>NUCLEOTIDE SEQUENCE</scope>
    <source>
        <tissue evidence="2">Whole body</tissue>
    </source>
</reference>
<feature type="region of interest" description="Disordered" evidence="1">
    <location>
        <begin position="81"/>
        <end position="116"/>
    </location>
</feature>
<accession>T1DNK7</accession>